<sequence>MTKFFTTWLISTVVSTRAQFIGKFVLSTPSPINVTADINEAGEIEYTIVAPRRRPFVSDRYPLIGGPENYTIDSEAVDGTIISRLGLSSVLFDGPGSFFNKFGAGGLQFVREALPLSPGTYVYDEGDTFTMTVEVTRQVEITISVSCRPRGPRSRANDLSRTFGSATAFDGIVIDPSAQEFFATVSETCSRPDIPSRFSLGFVVSQATETRMYLELGISVFSKVFALGKVQ</sequence>
<dbReference type="Proteomes" id="UP000541610">
    <property type="component" value="Unassembled WGS sequence"/>
</dbReference>
<dbReference type="EMBL" id="JABANP010000055">
    <property type="protein sequence ID" value="KAF4692757.1"/>
    <property type="molecule type" value="Genomic_DNA"/>
</dbReference>
<gene>
    <name evidence="2" type="ORF">FOZ60_012660</name>
</gene>
<evidence type="ECO:0000256" key="1">
    <source>
        <dbReference type="SAM" id="SignalP"/>
    </source>
</evidence>
<organism evidence="2 3">
    <name type="scientific">Perkinsus olseni</name>
    <name type="common">Perkinsus atlanticus</name>
    <dbReference type="NCBI Taxonomy" id="32597"/>
    <lineage>
        <taxon>Eukaryota</taxon>
        <taxon>Sar</taxon>
        <taxon>Alveolata</taxon>
        <taxon>Perkinsozoa</taxon>
        <taxon>Perkinsea</taxon>
        <taxon>Perkinsida</taxon>
        <taxon>Perkinsidae</taxon>
        <taxon>Perkinsus</taxon>
    </lineage>
</organism>
<accession>A0A7J6PA43</accession>
<evidence type="ECO:0000313" key="2">
    <source>
        <dbReference type="EMBL" id="KAF4692757.1"/>
    </source>
</evidence>
<evidence type="ECO:0000313" key="3">
    <source>
        <dbReference type="Proteomes" id="UP000541610"/>
    </source>
</evidence>
<keyword evidence="1" id="KW-0732">Signal</keyword>
<protein>
    <recommendedName>
        <fullName evidence="4">GTP-binding protein 10</fullName>
    </recommendedName>
</protein>
<comment type="caution">
    <text evidence="2">The sequence shown here is derived from an EMBL/GenBank/DDBJ whole genome shotgun (WGS) entry which is preliminary data.</text>
</comment>
<reference evidence="2 3" key="1">
    <citation type="submission" date="2020-04" db="EMBL/GenBank/DDBJ databases">
        <title>Perkinsus olseni comparative genomics.</title>
        <authorList>
            <person name="Bogema D.R."/>
        </authorList>
    </citation>
    <scope>NUCLEOTIDE SEQUENCE [LARGE SCALE GENOMIC DNA]</scope>
    <source>
        <strain evidence="2">00978-12</strain>
    </source>
</reference>
<feature type="signal peptide" evidence="1">
    <location>
        <begin position="1"/>
        <end position="18"/>
    </location>
</feature>
<proteinExistence type="predicted"/>
<evidence type="ECO:0008006" key="4">
    <source>
        <dbReference type="Google" id="ProtNLM"/>
    </source>
</evidence>
<feature type="chain" id="PRO_5029629696" description="GTP-binding protein 10" evidence="1">
    <location>
        <begin position="19"/>
        <end position="231"/>
    </location>
</feature>
<dbReference type="AlphaFoldDB" id="A0A7J6PA43"/>
<name>A0A7J6PA43_PEROL</name>
<dbReference type="OrthoDB" id="10474584at2759"/>